<evidence type="ECO:0000313" key="3">
    <source>
        <dbReference type="Proteomes" id="UP000232323"/>
    </source>
</evidence>
<protein>
    <submittedName>
        <fullName evidence="2">Uncharacterized protein</fullName>
    </submittedName>
</protein>
<sequence length="244" mass="27025">MKTVLRLHSGKATCACPVSRRFVRANAGEGVQDLLARDRRESKVASDLETNVFLPGTSSSGPKESENTSKETKQEVLKSKKQRQAEMAKAAKESDPNRPTNSKQAIDQGLALFNKQLYQEAVDMFNLALELPGQGAYRLAGSVREYSCPSDAEENAALYNMACAYCKMGRKSSALTCIEAILENDFKDINALKTDPDLEPVRGSELDSLIFKFNNPISKMQSLFGSSQKQKSLKSDTNKPWLMW</sequence>
<accession>A0A250XQQ7</accession>
<dbReference type="Proteomes" id="UP000232323">
    <property type="component" value="Unassembled WGS sequence"/>
</dbReference>
<dbReference type="NCBIfam" id="NF047558">
    <property type="entry name" value="TPR_END_plus"/>
    <property type="match status" value="1"/>
</dbReference>
<evidence type="ECO:0000313" key="2">
    <source>
        <dbReference type="EMBL" id="GAX85395.1"/>
    </source>
</evidence>
<comment type="caution">
    <text evidence="2">The sequence shown here is derived from an EMBL/GenBank/DDBJ whole genome shotgun (WGS) entry which is preliminary data.</text>
</comment>
<evidence type="ECO:0000256" key="1">
    <source>
        <dbReference type="SAM" id="MobiDB-lite"/>
    </source>
</evidence>
<keyword evidence="3" id="KW-1185">Reference proteome</keyword>
<dbReference type="SUPFAM" id="SSF48452">
    <property type="entry name" value="TPR-like"/>
    <property type="match status" value="1"/>
</dbReference>
<reference evidence="2 3" key="1">
    <citation type="submission" date="2017-08" db="EMBL/GenBank/DDBJ databases">
        <title>Acidophilic green algal genome provides insights into adaptation to an acidic environment.</title>
        <authorList>
            <person name="Hirooka S."/>
            <person name="Hirose Y."/>
            <person name="Kanesaki Y."/>
            <person name="Higuchi S."/>
            <person name="Fujiwara T."/>
            <person name="Onuma R."/>
            <person name="Era A."/>
            <person name="Ohbayashi R."/>
            <person name="Uzuka A."/>
            <person name="Nozaki H."/>
            <person name="Yoshikawa H."/>
            <person name="Miyagishima S.Y."/>
        </authorList>
    </citation>
    <scope>NUCLEOTIDE SEQUENCE [LARGE SCALE GENOMIC DNA]</scope>
    <source>
        <strain evidence="2 3">NIES-2499</strain>
    </source>
</reference>
<gene>
    <name evidence="2" type="ORF">CEUSTIGMA_g12811.t1</name>
</gene>
<dbReference type="EMBL" id="BEGY01000166">
    <property type="protein sequence ID" value="GAX85395.1"/>
    <property type="molecule type" value="Genomic_DNA"/>
</dbReference>
<feature type="compositionally biased region" description="Basic and acidic residues" evidence="1">
    <location>
        <begin position="63"/>
        <end position="96"/>
    </location>
</feature>
<dbReference type="AlphaFoldDB" id="A0A250XQQ7"/>
<dbReference type="InterPro" id="IPR011990">
    <property type="entry name" value="TPR-like_helical_dom_sf"/>
</dbReference>
<dbReference type="OrthoDB" id="439127at2759"/>
<name>A0A250XQQ7_9CHLO</name>
<organism evidence="2 3">
    <name type="scientific">Chlamydomonas eustigma</name>
    <dbReference type="NCBI Taxonomy" id="1157962"/>
    <lineage>
        <taxon>Eukaryota</taxon>
        <taxon>Viridiplantae</taxon>
        <taxon>Chlorophyta</taxon>
        <taxon>core chlorophytes</taxon>
        <taxon>Chlorophyceae</taxon>
        <taxon>CS clade</taxon>
        <taxon>Chlamydomonadales</taxon>
        <taxon>Chlamydomonadaceae</taxon>
        <taxon>Chlamydomonas</taxon>
    </lineage>
</organism>
<dbReference type="STRING" id="1157962.A0A250XQQ7"/>
<proteinExistence type="predicted"/>
<feature type="region of interest" description="Disordered" evidence="1">
    <location>
        <begin position="40"/>
        <end position="103"/>
    </location>
</feature>
<dbReference type="Gene3D" id="1.25.40.10">
    <property type="entry name" value="Tetratricopeptide repeat domain"/>
    <property type="match status" value="1"/>
</dbReference>